<evidence type="ECO:0000313" key="3">
    <source>
        <dbReference type="EMBL" id="KAJ3665391.1"/>
    </source>
</evidence>
<feature type="region of interest" description="Disordered" evidence="1">
    <location>
        <begin position="273"/>
        <end position="299"/>
    </location>
</feature>
<comment type="caution">
    <text evidence="3">The sequence shown here is derived from an EMBL/GenBank/DDBJ whole genome shotgun (WGS) entry which is preliminary data.</text>
</comment>
<dbReference type="GO" id="GO:0016020">
    <property type="term" value="C:membrane"/>
    <property type="evidence" value="ECO:0007669"/>
    <property type="project" value="TreeGrafter"/>
</dbReference>
<feature type="region of interest" description="Disordered" evidence="1">
    <location>
        <begin position="128"/>
        <end position="160"/>
    </location>
</feature>
<dbReference type="Pfam" id="PF09786">
    <property type="entry name" value="CytochromB561_N"/>
    <property type="match status" value="1"/>
</dbReference>
<proteinExistence type="predicted"/>
<name>A0AA38MR53_9CUCU</name>
<keyword evidence="2" id="KW-0472">Membrane</keyword>
<dbReference type="PANTHER" id="PTHR21780:SF0">
    <property type="entry name" value="TRANSMEMBRANE PROTEIN 209"/>
    <property type="match status" value="1"/>
</dbReference>
<evidence type="ECO:0000256" key="2">
    <source>
        <dbReference type="SAM" id="Phobius"/>
    </source>
</evidence>
<evidence type="ECO:0008006" key="5">
    <source>
        <dbReference type="Google" id="ProtNLM"/>
    </source>
</evidence>
<feature type="transmembrane region" description="Helical" evidence="2">
    <location>
        <begin position="36"/>
        <end position="54"/>
    </location>
</feature>
<evidence type="ECO:0000256" key="1">
    <source>
        <dbReference type="SAM" id="MobiDB-lite"/>
    </source>
</evidence>
<sequence>MSICTPNRSVFNPNSSSLLEKSLSLNKTRRVIRRSVIWGSVNFLILGVLLYDIAYSCPLYYDFYDYIKYAFVAFTTVNIFYYAAKIITSNLICQQKIFITSEQKKLLGIKDTDPNFKVVDQLNTSAIQTPTHSFPNTPNSSPNLPSSSTPMNTTAHSWRTSLSPNESLNYSLSSPSWTYHKITSDQNLSPFSSGSSINDLQYRDTSGIEFISDEKDLDTYLKEFEANSNIKNLNNQTQQTSNLLSSFWSHPVTKTAKDMSSFLRRCTYQLSTQSPTNLNSSSPKNKTESKTSPTTAQTSTPWTRINVDIVALTQWNENLRKWFSQTILERLVREFDKINESFERHGLADMKIGGVGLDRLRKTAQITHVTHFIPSLPTLIPFLEITSNQEYLEKRIRELAKGGCMSEFKWNGGSSYNGKEWEESLPTDSAIIMHLLACYLDTQLMPLPSMPDTKPFSGLYYLKSKDKIPPLTPNSLFIQQVSEKPPHYRVVVGETVYEMVKGYSNLFHSILFFLYHVNKEEHGMLGRVNLGRAGVNMLWIIGQ</sequence>
<dbReference type="AlphaFoldDB" id="A0AA38MR53"/>
<reference evidence="3" key="1">
    <citation type="journal article" date="2023" name="G3 (Bethesda)">
        <title>Whole genome assemblies of Zophobas morio and Tenebrio molitor.</title>
        <authorList>
            <person name="Kaur S."/>
            <person name="Stinson S.A."/>
            <person name="diCenzo G.C."/>
        </authorList>
    </citation>
    <scope>NUCLEOTIDE SEQUENCE</scope>
    <source>
        <strain evidence="3">QUZm001</strain>
    </source>
</reference>
<feature type="compositionally biased region" description="Low complexity" evidence="1">
    <location>
        <begin position="129"/>
        <end position="154"/>
    </location>
</feature>
<dbReference type="InterPro" id="IPR019176">
    <property type="entry name" value="Cytochrome_B561-rel"/>
</dbReference>
<dbReference type="PANTHER" id="PTHR21780">
    <property type="entry name" value="TRANSMEMBRANE PROTEIN 209"/>
    <property type="match status" value="1"/>
</dbReference>
<evidence type="ECO:0000313" key="4">
    <source>
        <dbReference type="Proteomes" id="UP001168821"/>
    </source>
</evidence>
<dbReference type="EMBL" id="JALNTZ010000001">
    <property type="protein sequence ID" value="KAJ3665391.1"/>
    <property type="molecule type" value="Genomic_DNA"/>
</dbReference>
<protein>
    <recommendedName>
        <fullName evidence="5">Transmembrane protein 209</fullName>
    </recommendedName>
</protein>
<keyword evidence="2" id="KW-1133">Transmembrane helix</keyword>
<keyword evidence="2" id="KW-0812">Transmembrane</keyword>
<keyword evidence="4" id="KW-1185">Reference proteome</keyword>
<dbReference type="Proteomes" id="UP001168821">
    <property type="component" value="Unassembled WGS sequence"/>
</dbReference>
<organism evidence="3 4">
    <name type="scientific">Zophobas morio</name>
    <dbReference type="NCBI Taxonomy" id="2755281"/>
    <lineage>
        <taxon>Eukaryota</taxon>
        <taxon>Metazoa</taxon>
        <taxon>Ecdysozoa</taxon>
        <taxon>Arthropoda</taxon>
        <taxon>Hexapoda</taxon>
        <taxon>Insecta</taxon>
        <taxon>Pterygota</taxon>
        <taxon>Neoptera</taxon>
        <taxon>Endopterygota</taxon>
        <taxon>Coleoptera</taxon>
        <taxon>Polyphaga</taxon>
        <taxon>Cucujiformia</taxon>
        <taxon>Tenebrionidae</taxon>
        <taxon>Zophobas</taxon>
    </lineage>
</organism>
<feature type="transmembrane region" description="Helical" evidence="2">
    <location>
        <begin position="66"/>
        <end position="84"/>
    </location>
</feature>
<accession>A0AA38MR53</accession>
<gene>
    <name evidence="3" type="ORF">Zmor_000888</name>
</gene>